<reference evidence="3 4" key="1">
    <citation type="submission" date="2020-05" db="EMBL/GenBank/DDBJ databases">
        <title>Flexivirga sp. ID2601S isolated from air conditioner.</title>
        <authorList>
            <person name="Kim D.H."/>
        </authorList>
    </citation>
    <scope>NUCLEOTIDE SEQUENCE [LARGE SCALE GENOMIC DNA]</scope>
    <source>
        <strain evidence="3 4">ID2601S</strain>
    </source>
</reference>
<feature type="signal peptide" evidence="2">
    <location>
        <begin position="1"/>
        <end position="22"/>
    </location>
</feature>
<evidence type="ECO:0000313" key="3">
    <source>
        <dbReference type="EMBL" id="NNG38605.1"/>
    </source>
</evidence>
<feature type="compositionally biased region" description="Basic and acidic residues" evidence="1">
    <location>
        <begin position="63"/>
        <end position="74"/>
    </location>
</feature>
<keyword evidence="2" id="KW-0732">Signal</keyword>
<organism evidence="3 4">
    <name type="scientific">Flexivirga aerilata</name>
    <dbReference type="NCBI Taxonomy" id="1656889"/>
    <lineage>
        <taxon>Bacteria</taxon>
        <taxon>Bacillati</taxon>
        <taxon>Actinomycetota</taxon>
        <taxon>Actinomycetes</taxon>
        <taxon>Micrococcales</taxon>
        <taxon>Dermacoccaceae</taxon>
        <taxon>Flexivirga</taxon>
    </lineage>
</organism>
<dbReference type="AlphaFoldDB" id="A0A849ADM4"/>
<dbReference type="RefSeq" id="WP_171152576.1">
    <property type="nucleotide sequence ID" value="NZ_JABENB010000001.1"/>
</dbReference>
<dbReference type="Proteomes" id="UP000557772">
    <property type="component" value="Unassembled WGS sequence"/>
</dbReference>
<proteinExistence type="predicted"/>
<evidence type="ECO:0000256" key="2">
    <source>
        <dbReference type="SAM" id="SignalP"/>
    </source>
</evidence>
<evidence type="ECO:0000313" key="4">
    <source>
        <dbReference type="Proteomes" id="UP000557772"/>
    </source>
</evidence>
<gene>
    <name evidence="3" type="ORF">HJ588_04850</name>
</gene>
<sequence>MVTRRSMLTVMGSIVTLSLAGAAIETRIAQSSADSGQRRVDPPAGAGGLVVAPADAPLGRAGHLPDRNARHTGG</sequence>
<protein>
    <submittedName>
        <fullName evidence="3">Uncharacterized protein</fullName>
    </submittedName>
</protein>
<feature type="chain" id="PRO_5032767236" evidence="2">
    <location>
        <begin position="23"/>
        <end position="74"/>
    </location>
</feature>
<comment type="caution">
    <text evidence="3">The sequence shown here is derived from an EMBL/GenBank/DDBJ whole genome shotgun (WGS) entry which is preliminary data.</text>
</comment>
<accession>A0A849ADM4</accession>
<feature type="region of interest" description="Disordered" evidence="1">
    <location>
        <begin position="30"/>
        <end position="74"/>
    </location>
</feature>
<name>A0A849ADM4_9MICO</name>
<dbReference type="EMBL" id="JABENB010000001">
    <property type="protein sequence ID" value="NNG38605.1"/>
    <property type="molecule type" value="Genomic_DNA"/>
</dbReference>
<evidence type="ECO:0000256" key="1">
    <source>
        <dbReference type="SAM" id="MobiDB-lite"/>
    </source>
</evidence>
<keyword evidence="4" id="KW-1185">Reference proteome</keyword>